<evidence type="ECO:0000256" key="4">
    <source>
        <dbReference type="ARBA" id="ARBA00022741"/>
    </source>
</evidence>
<keyword evidence="4" id="KW-0547">Nucleotide-binding</keyword>
<comment type="caution">
    <text evidence="10">The sequence shown here is derived from an EMBL/GenBank/DDBJ whole genome shotgun (WGS) entry which is preliminary data.</text>
</comment>
<dbReference type="Proteomes" id="UP000283586">
    <property type="component" value="Unassembled WGS sequence"/>
</dbReference>
<evidence type="ECO:0000256" key="8">
    <source>
        <dbReference type="ARBA" id="ARBA00023264"/>
    </source>
</evidence>
<organism evidence="10 11">
    <name type="scientific">Roseburia intestinalis</name>
    <dbReference type="NCBI Taxonomy" id="166486"/>
    <lineage>
        <taxon>Bacteria</taxon>
        <taxon>Bacillati</taxon>
        <taxon>Bacillota</taxon>
        <taxon>Clostridia</taxon>
        <taxon>Lachnospirales</taxon>
        <taxon>Lachnospiraceae</taxon>
        <taxon>Roseburia</taxon>
    </lineage>
</organism>
<evidence type="ECO:0000313" key="11">
    <source>
        <dbReference type="Proteomes" id="UP000283586"/>
    </source>
</evidence>
<keyword evidence="7" id="KW-0594">Phospholipid biosynthesis</keyword>
<dbReference type="GO" id="GO:0005524">
    <property type="term" value="F:ATP binding"/>
    <property type="evidence" value="ECO:0007669"/>
    <property type="project" value="UniProtKB-KW"/>
</dbReference>
<dbReference type="GO" id="GO:0008654">
    <property type="term" value="P:phospholipid biosynthetic process"/>
    <property type="evidence" value="ECO:0007669"/>
    <property type="project" value="UniProtKB-KW"/>
</dbReference>
<dbReference type="Gene3D" id="2.60.200.40">
    <property type="match status" value="1"/>
</dbReference>
<dbReference type="AlphaFoldDB" id="A0A1Q6SIE3"/>
<evidence type="ECO:0000256" key="3">
    <source>
        <dbReference type="ARBA" id="ARBA00022679"/>
    </source>
</evidence>
<protein>
    <submittedName>
        <fullName evidence="10">Diacylglycerol kinase family lipid kinase</fullName>
    </submittedName>
</protein>
<dbReference type="Gene3D" id="3.40.50.10330">
    <property type="entry name" value="Probable inorganic polyphosphate/atp-NAD kinase, domain 1"/>
    <property type="match status" value="1"/>
</dbReference>
<proteinExistence type="inferred from homology"/>
<dbReference type="InterPro" id="IPR001206">
    <property type="entry name" value="Diacylglycerol_kinase_cat_dom"/>
</dbReference>
<sequence>MGGYMLYFIVNEKSKSGNAKQIWKEIEEVLKVRNVSYQAFVSEYRGHAGKLAAEICAMDDNDICLVAVGGDGTANEVINGITDFEKVRFGVIPTGSGNDLARGLSLSKDPKNGAIHILNAMKKSREDTWCMDLGEVNFGEKKRLFAISAGIGLDALVCKKALKSTIKDILNKIRLGKLTYLVLTVQSLFTMQTADAEIFFDREEGLQKKRMIFTAAMNFKAEGGGVPMAPAASACDGKLSFCEAAGIPKWRTFLCLPFLVAAKHTSIHGFSVTDAKDCTIRLSRPLVVHADGEYCGEVTEVHFHCLPGKLRVLK</sequence>
<dbReference type="GO" id="GO:0016301">
    <property type="term" value="F:kinase activity"/>
    <property type="evidence" value="ECO:0007669"/>
    <property type="project" value="UniProtKB-KW"/>
</dbReference>
<dbReference type="SUPFAM" id="SSF111331">
    <property type="entry name" value="NAD kinase/diacylglycerol kinase-like"/>
    <property type="match status" value="1"/>
</dbReference>
<keyword evidence="3" id="KW-0808">Transferase</keyword>
<dbReference type="Pfam" id="PF19279">
    <property type="entry name" value="YegS_C"/>
    <property type="match status" value="1"/>
</dbReference>
<evidence type="ECO:0000259" key="9">
    <source>
        <dbReference type="PROSITE" id="PS50146"/>
    </source>
</evidence>
<dbReference type="PANTHER" id="PTHR12358:SF54">
    <property type="entry name" value="SPHINGOSINE KINASE RELATED PROTEIN"/>
    <property type="match status" value="1"/>
</dbReference>
<evidence type="ECO:0000256" key="5">
    <source>
        <dbReference type="ARBA" id="ARBA00022777"/>
    </source>
</evidence>
<dbReference type="InterPro" id="IPR017438">
    <property type="entry name" value="ATP-NAD_kinase_N"/>
</dbReference>
<gene>
    <name evidence="10" type="ORF">DWZ31_16605</name>
</gene>
<accession>A0A1Q6SIE3</accession>
<evidence type="ECO:0000256" key="2">
    <source>
        <dbReference type="ARBA" id="ARBA00005983"/>
    </source>
</evidence>
<comment type="similarity">
    <text evidence="2">Belongs to the diacylglycerol/lipid kinase family.</text>
</comment>
<keyword evidence="7" id="KW-0443">Lipid metabolism</keyword>
<feature type="domain" description="DAGKc" evidence="9">
    <location>
        <begin position="1"/>
        <end position="135"/>
    </location>
</feature>
<dbReference type="EMBL" id="QRQN01000026">
    <property type="protein sequence ID" value="RHN04339.1"/>
    <property type="molecule type" value="Genomic_DNA"/>
</dbReference>
<keyword evidence="5 10" id="KW-0418">Kinase</keyword>
<evidence type="ECO:0000256" key="1">
    <source>
        <dbReference type="ARBA" id="ARBA00001946"/>
    </source>
</evidence>
<dbReference type="InterPro" id="IPR005218">
    <property type="entry name" value="Diacylglycerol/lipid_kinase"/>
</dbReference>
<evidence type="ECO:0000313" key="10">
    <source>
        <dbReference type="EMBL" id="RHN04339.1"/>
    </source>
</evidence>
<dbReference type="InterPro" id="IPR045540">
    <property type="entry name" value="YegS/DAGK_C"/>
</dbReference>
<keyword evidence="6" id="KW-0067">ATP-binding</keyword>
<dbReference type="InterPro" id="IPR050187">
    <property type="entry name" value="Lipid_Phosphate_FormReg"/>
</dbReference>
<evidence type="ECO:0000256" key="7">
    <source>
        <dbReference type="ARBA" id="ARBA00023209"/>
    </source>
</evidence>
<evidence type="ECO:0000256" key="6">
    <source>
        <dbReference type="ARBA" id="ARBA00022840"/>
    </source>
</evidence>
<dbReference type="PROSITE" id="PS50146">
    <property type="entry name" value="DAGK"/>
    <property type="match status" value="1"/>
</dbReference>
<dbReference type="PANTHER" id="PTHR12358">
    <property type="entry name" value="SPHINGOSINE KINASE"/>
    <property type="match status" value="1"/>
</dbReference>
<keyword evidence="8" id="KW-1208">Phospholipid metabolism</keyword>
<dbReference type="NCBIfam" id="TIGR00147">
    <property type="entry name" value="YegS/Rv2252/BmrU family lipid kinase"/>
    <property type="match status" value="1"/>
</dbReference>
<keyword evidence="7" id="KW-0444">Lipid biosynthesis</keyword>
<name>A0A1Q6SIE3_9FIRM</name>
<comment type="cofactor">
    <cofactor evidence="1">
        <name>Mg(2+)</name>
        <dbReference type="ChEBI" id="CHEBI:18420"/>
    </cofactor>
</comment>
<dbReference type="Pfam" id="PF00781">
    <property type="entry name" value="DAGK_cat"/>
    <property type="match status" value="1"/>
</dbReference>
<dbReference type="SMART" id="SM00046">
    <property type="entry name" value="DAGKc"/>
    <property type="match status" value="1"/>
</dbReference>
<dbReference type="InterPro" id="IPR016064">
    <property type="entry name" value="NAD/diacylglycerol_kinase_sf"/>
</dbReference>
<reference evidence="10 11" key="1">
    <citation type="submission" date="2018-08" db="EMBL/GenBank/DDBJ databases">
        <title>A genome reference for cultivated species of the human gut microbiota.</title>
        <authorList>
            <person name="Zou Y."/>
            <person name="Xue W."/>
            <person name="Luo G."/>
        </authorList>
    </citation>
    <scope>NUCLEOTIDE SEQUENCE [LARGE SCALE GENOMIC DNA]</scope>
    <source>
        <strain evidence="10 11">AF31-21AC</strain>
    </source>
</reference>